<feature type="compositionally biased region" description="Gly residues" evidence="1">
    <location>
        <begin position="201"/>
        <end position="230"/>
    </location>
</feature>
<sequence>MEIGGGDRGAEGAPIGGESGPAARRRWGRIAAATGVVVALAASGSAWLAASQARTPEQRAASAAAPPRSSVTVPAEAGPLVDRRTWDGVLSRSTSLVVRGPESGGGAARQVVTRLSVKPGEKLGNGALGAEISGRPLFLLEGAFPAYRDLSEGMQGPDVRQLQQALQQSYGTPVTGTFDDRTARDLKRLYRRAGYRPLLGAEGGGTDSAPGGGGGGGTGVTGTSGTGVTGTSGTSGTPGGAPPAAGRTVVTLPMSEVVFMGSLPATVGEVSGRVGANASDPLFTVTGGRWQIKVPVTGTALPDFTTLPQGTRATVSGDRLGGAALRATYARVSTGTARHAFFDVAGEVPDSALGSEVKVEAVRRGSSADALVVPVSALWTDPAGTVSVTVLQGERRRHVPVVVALTVGGRAAVTGADPALRKGARLLVGYAYREAGLG</sequence>
<proteinExistence type="predicted"/>
<feature type="region of interest" description="Disordered" evidence="1">
    <location>
        <begin position="1"/>
        <end position="22"/>
    </location>
</feature>
<dbReference type="SUPFAM" id="SSF47090">
    <property type="entry name" value="PGBD-like"/>
    <property type="match status" value="1"/>
</dbReference>
<accession>A0ABW6Y9X1</accession>
<reference evidence="2 3" key="1">
    <citation type="submission" date="2024-10" db="EMBL/GenBank/DDBJ databases">
        <title>The Natural Products Discovery Center: Release of the First 8490 Sequenced Strains for Exploring Actinobacteria Biosynthetic Diversity.</title>
        <authorList>
            <person name="Kalkreuter E."/>
            <person name="Kautsar S.A."/>
            <person name="Yang D."/>
            <person name="Bader C.D."/>
            <person name="Teijaro C.N."/>
            <person name="Fluegel L."/>
            <person name="Davis C.M."/>
            <person name="Simpson J.R."/>
            <person name="Lauterbach L."/>
            <person name="Steele A.D."/>
            <person name="Gui C."/>
            <person name="Meng S."/>
            <person name="Li G."/>
            <person name="Viehrig K."/>
            <person name="Ye F."/>
            <person name="Su P."/>
            <person name="Kiefer A.F."/>
            <person name="Nichols A."/>
            <person name="Cepeda A.J."/>
            <person name="Yan W."/>
            <person name="Fan B."/>
            <person name="Jiang Y."/>
            <person name="Adhikari A."/>
            <person name="Zheng C.-J."/>
            <person name="Schuster L."/>
            <person name="Cowan T.M."/>
            <person name="Smanski M.J."/>
            <person name="Chevrette M.G."/>
            <person name="De Carvalho L.P.S."/>
            <person name="Shen B."/>
        </authorList>
    </citation>
    <scope>NUCLEOTIDE SEQUENCE [LARGE SCALE GENOMIC DNA]</scope>
    <source>
        <strain evidence="2 3">NPDC015755</strain>
    </source>
</reference>
<protein>
    <recommendedName>
        <fullName evidence="4">Peptidoglycan binding-like domain-containing protein</fullName>
    </recommendedName>
</protein>
<organism evidence="2 3">
    <name type="scientific">Streptomyces lateritius</name>
    <dbReference type="NCBI Taxonomy" id="67313"/>
    <lineage>
        <taxon>Bacteria</taxon>
        <taxon>Bacillati</taxon>
        <taxon>Actinomycetota</taxon>
        <taxon>Actinomycetes</taxon>
        <taxon>Kitasatosporales</taxon>
        <taxon>Streptomycetaceae</taxon>
        <taxon>Streptomyces</taxon>
    </lineage>
</organism>
<gene>
    <name evidence="2" type="ORF">ACF05T_10970</name>
</gene>
<keyword evidence="3" id="KW-1185">Reference proteome</keyword>
<dbReference type="InterPro" id="IPR036365">
    <property type="entry name" value="PGBD-like_sf"/>
</dbReference>
<evidence type="ECO:0000313" key="3">
    <source>
        <dbReference type="Proteomes" id="UP001603013"/>
    </source>
</evidence>
<name>A0ABW6Y9X1_9ACTN</name>
<dbReference type="Proteomes" id="UP001603013">
    <property type="component" value="Unassembled WGS sequence"/>
</dbReference>
<evidence type="ECO:0008006" key="4">
    <source>
        <dbReference type="Google" id="ProtNLM"/>
    </source>
</evidence>
<dbReference type="Gene3D" id="1.10.101.10">
    <property type="entry name" value="PGBD-like superfamily/PGBD"/>
    <property type="match status" value="1"/>
</dbReference>
<dbReference type="RefSeq" id="WP_391934083.1">
    <property type="nucleotide sequence ID" value="NZ_JBIBSM010000005.1"/>
</dbReference>
<evidence type="ECO:0000256" key="1">
    <source>
        <dbReference type="SAM" id="MobiDB-lite"/>
    </source>
</evidence>
<dbReference type="EMBL" id="JBIBSM010000005">
    <property type="protein sequence ID" value="MFF8276612.1"/>
    <property type="molecule type" value="Genomic_DNA"/>
</dbReference>
<dbReference type="InterPro" id="IPR036366">
    <property type="entry name" value="PGBDSf"/>
</dbReference>
<feature type="region of interest" description="Disordered" evidence="1">
    <location>
        <begin position="197"/>
        <end position="247"/>
    </location>
</feature>
<comment type="caution">
    <text evidence="2">The sequence shown here is derived from an EMBL/GenBank/DDBJ whole genome shotgun (WGS) entry which is preliminary data.</text>
</comment>
<evidence type="ECO:0000313" key="2">
    <source>
        <dbReference type="EMBL" id="MFF8276612.1"/>
    </source>
</evidence>